<feature type="transmembrane region" description="Helical" evidence="1">
    <location>
        <begin position="6"/>
        <end position="23"/>
    </location>
</feature>
<evidence type="ECO:0000313" key="2">
    <source>
        <dbReference type="EMBL" id="JAH64459.1"/>
    </source>
</evidence>
<reference evidence="2" key="2">
    <citation type="journal article" date="2015" name="Fish Shellfish Immunol.">
        <title>Early steps in the European eel (Anguilla anguilla)-Vibrio vulnificus interaction in the gills: Role of the RtxA13 toxin.</title>
        <authorList>
            <person name="Callol A."/>
            <person name="Pajuelo D."/>
            <person name="Ebbesson L."/>
            <person name="Teles M."/>
            <person name="MacKenzie S."/>
            <person name="Amaro C."/>
        </authorList>
    </citation>
    <scope>NUCLEOTIDE SEQUENCE</scope>
</reference>
<dbReference type="EMBL" id="GBXM01044118">
    <property type="protein sequence ID" value="JAH64459.1"/>
    <property type="molecule type" value="Transcribed_RNA"/>
</dbReference>
<name>A0A0E9UF32_ANGAN</name>
<sequence>MTTSNVNYVHLTCLVLFLLSQIIQQFISHISLEWCLFI</sequence>
<protein>
    <submittedName>
        <fullName evidence="2">Uncharacterized protein</fullName>
    </submittedName>
</protein>
<dbReference type="AlphaFoldDB" id="A0A0E9UF32"/>
<keyword evidence="1" id="KW-0812">Transmembrane</keyword>
<keyword evidence="1" id="KW-1133">Transmembrane helix</keyword>
<evidence type="ECO:0000256" key="1">
    <source>
        <dbReference type="SAM" id="Phobius"/>
    </source>
</evidence>
<reference evidence="2" key="1">
    <citation type="submission" date="2014-11" db="EMBL/GenBank/DDBJ databases">
        <authorList>
            <person name="Amaro Gonzalez C."/>
        </authorList>
    </citation>
    <scope>NUCLEOTIDE SEQUENCE</scope>
</reference>
<accession>A0A0E9UF32</accession>
<proteinExistence type="predicted"/>
<keyword evidence="1" id="KW-0472">Membrane</keyword>
<organism evidence="2">
    <name type="scientific">Anguilla anguilla</name>
    <name type="common">European freshwater eel</name>
    <name type="synonym">Muraena anguilla</name>
    <dbReference type="NCBI Taxonomy" id="7936"/>
    <lineage>
        <taxon>Eukaryota</taxon>
        <taxon>Metazoa</taxon>
        <taxon>Chordata</taxon>
        <taxon>Craniata</taxon>
        <taxon>Vertebrata</taxon>
        <taxon>Euteleostomi</taxon>
        <taxon>Actinopterygii</taxon>
        <taxon>Neopterygii</taxon>
        <taxon>Teleostei</taxon>
        <taxon>Anguilliformes</taxon>
        <taxon>Anguillidae</taxon>
        <taxon>Anguilla</taxon>
    </lineage>
</organism>